<keyword evidence="4" id="KW-1185">Reference proteome</keyword>
<dbReference type="RefSeq" id="XP_018149232.1">
    <property type="nucleotide sequence ID" value="XM_018280859.1"/>
</dbReference>
<name>A0A179G7J7_METCM</name>
<evidence type="ECO:0000256" key="1">
    <source>
        <dbReference type="SAM" id="MobiDB-lite"/>
    </source>
</evidence>
<feature type="transmembrane region" description="Helical" evidence="2">
    <location>
        <begin position="108"/>
        <end position="128"/>
    </location>
</feature>
<dbReference type="PANTHER" id="PTHR35179">
    <property type="entry name" value="PROTEIN CBG02620"/>
    <property type="match status" value="1"/>
</dbReference>
<feature type="transmembrane region" description="Helical" evidence="2">
    <location>
        <begin position="182"/>
        <end position="207"/>
    </location>
</feature>
<reference evidence="3 4" key="1">
    <citation type="journal article" date="2016" name="PLoS Pathog.">
        <title>Biosynthesis of antibiotic leucinostatins in bio-control fungus Purpureocillium lilacinum and their inhibition on phytophthora revealed by genome mining.</title>
        <authorList>
            <person name="Wang G."/>
            <person name="Liu Z."/>
            <person name="Lin R."/>
            <person name="Li E."/>
            <person name="Mao Z."/>
            <person name="Ling J."/>
            <person name="Yang Y."/>
            <person name="Yin W.B."/>
            <person name="Xie B."/>
        </authorList>
    </citation>
    <scope>NUCLEOTIDE SEQUENCE [LARGE SCALE GENOMIC DNA]</scope>
    <source>
        <strain evidence="3">170</strain>
    </source>
</reference>
<evidence type="ECO:0000313" key="3">
    <source>
        <dbReference type="EMBL" id="OAQ73149.1"/>
    </source>
</evidence>
<dbReference type="Proteomes" id="UP000078397">
    <property type="component" value="Unassembled WGS sequence"/>
</dbReference>
<keyword evidence="2" id="KW-1133">Transmembrane helix</keyword>
<keyword evidence="2" id="KW-0812">Transmembrane</keyword>
<feature type="region of interest" description="Disordered" evidence="1">
    <location>
        <begin position="334"/>
        <end position="353"/>
    </location>
</feature>
<feature type="compositionally biased region" description="Polar residues" evidence="1">
    <location>
        <begin position="245"/>
        <end position="261"/>
    </location>
</feature>
<proteinExistence type="predicted"/>
<dbReference type="EMBL" id="LSBJ02000001">
    <property type="protein sequence ID" value="OAQ73149.1"/>
    <property type="molecule type" value="Genomic_DNA"/>
</dbReference>
<feature type="region of interest" description="Disordered" evidence="1">
    <location>
        <begin position="245"/>
        <end position="295"/>
    </location>
</feature>
<dbReference type="AlphaFoldDB" id="A0A179G7J7"/>
<evidence type="ECO:0000256" key="2">
    <source>
        <dbReference type="SAM" id="Phobius"/>
    </source>
</evidence>
<feature type="transmembrane region" description="Helical" evidence="2">
    <location>
        <begin position="153"/>
        <end position="170"/>
    </location>
</feature>
<dbReference type="OrthoDB" id="3205825at2759"/>
<feature type="transmembrane region" description="Helical" evidence="2">
    <location>
        <begin position="70"/>
        <end position="88"/>
    </location>
</feature>
<evidence type="ECO:0000313" key="4">
    <source>
        <dbReference type="Proteomes" id="UP000078397"/>
    </source>
</evidence>
<feature type="compositionally biased region" description="Polar residues" evidence="1">
    <location>
        <begin position="343"/>
        <end position="353"/>
    </location>
</feature>
<feature type="compositionally biased region" description="Basic and acidic residues" evidence="1">
    <location>
        <begin position="262"/>
        <end position="276"/>
    </location>
</feature>
<keyword evidence="2" id="KW-0472">Membrane</keyword>
<accession>A0A179G7J7</accession>
<gene>
    <name evidence="3" type="ORF">VFPPC_00941</name>
</gene>
<sequence>MDIATFYFGLFWGIFPFTAASVTQQTRKILGRSRTLPHHAYLYMIWIELVVNIVFNLCSFLYLIGVIQGSIGFLAGITIVWILQTQLLSQIIANRVSLIMVDKRKAMWLKIGLFIVISAVNISTASFWNPGQMPDATPKQVQLMKDIERAEKIFFLLLDLGLSLMFLYLVRYRLIAGGLDKYWHLFYFNIGAIILSTTMDALLVGMLNLPSPYLYVQFAPVAYIVKLHVELTMATLITKVVQSGTNNSTKRNDTNHLTNATSRDRLNRPLSAHESRVSMVSTSVNSAEKGGLPGRYNRDAVNADFDDFDDHLNPSHTNGGILRTVTTVLKTETVKEHEKTGFGSRTQTQPMET</sequence>
<feature type="transmembrane region" description="Helical" evidence="2">
    <location>
        <begin position="43"/>
        <end position="64"/>
    </location>
</feature>
<dbReference type="GeneID" id="28844853"/>
<protein>
    <submittedName>
        <fullName evidence="3">Uncharacterized protein</fullName>
    </submittedName>
</protein>
<dbReference type="PANTHER" id="PTHR35179:SF2">
    <property type="entry name" value="START DOMAIN-CONTAINING PROTEIN"/>
    <property type="match status" value="1"/>
</dbReference>
<organism evidence="3 4">
    <name type="scientific">Pochonia chlamydosporia 170</name>
    <dbReference type="NCBI Taxonomy" id="1380566"/>
    <lineage>
        <taxon>Eukaryota</taxon>
        <taxon>Fungi</taxon>
        <taxon>Dikarya</taxon>
        <taxon>Ascomycota</taxon>
        <taxon>Pezizomycotina</taxon>
        <taxon>Sordariomycetes</taxon>
        <taxon>Hypocreomycetidae</taxon>
        <taxon>Hypocreales</taxon>
        <taxon>Clavicipitaceae</taxon>
        <taxon>Pochonia</taxon>
    </lineage>
</organism>
<dbReference type="KEGG" id="pchm:VFPPC_00941"/>
<comment type="caution">
    <text evidence="3">The sequence shown here is derived from an EMBL/GenBank/DDBJ whole genome shotgun (WGS) entry which is preliminary data.</text>
</comment>
<feature type="transmembrane region" description="Helical" evidence="2">
    <location>
        <begin position="6"/>
        <end position="23"/>
    </location>
</feature>